<gene>
    <name evidence="2" type="ORF">Fmac_030889</name>
</gene>
<evidence type="ECO:0000313" key="3">
    <source>
        <dbReference type="Proteomes" id="UP001603857"/>
    </source>
</evidence>
<evidence type="ECO:0000256" key="1">
    <source>
        <dbReference type="SAM" id="SignalP"/>
    </source>
</evidence>
<dbReference type="EMBL" id="JBGMDY010000011">
    <property type="protein sequence ID" value="KAL2317013.1"/>
    <property type="molecule type" value="Genomic_DNA"/>
</dbReference>
<keyword evidence="3" id="KW-1185">Reference proteome</keyword>
<keyword evidence="1" id="KW-0732">Signal</keyword>
<name>A0ABD1L0W8_9FABA</name>
<feature type="chain" id="PRO_5044788563" evidence="1">
    <location>
        <begin position="20"/>
        <end position="104"/>
    </location>
</feature>
<evidence type="ECO:0000313" key="2">
    <source>
        <dbReference type="EMBL" id="KAL2317013.1"/>
    </source>
</evidence>
<reference evidence="2 3" key="1">
    <citation type="submission" date="2024-08" db="EMBL/GenBank/DDBJ databases">
        <title>Insights into the chromosomal genome structure of Flemingia macrophylla.</title>
        <authorList>
            <person name="Ding Y."/>
            <person name="Zhao Y."/>
            <person name="Bi W."/>
            <person name="Wu M."/>
            <person name="Zhao G."/>
            <person name="Gong Y."/>
            <person name="Li W."/>
            <person name="Zhang P."/>
        </authorList>
    </citation>
    <scope>NUCLEOTIDE SEQUENCE [LARGE SCALE GENOMIC DNA]</scope>
    <source>
        <strain evidence="2">DYQJB</strain>
        <tissue evidence="2">Leaf</tissue>
    </source>
</reference>
<organism evidence="2 3">
    <name type="scientific">Flemingia macrophylla</name>
    <dbReference type="NCBI Taxonomy" id="520843"/>
    <lineage>
        <taxon>Eukaryota</taxon>
        <taxon>Viridiplantae</taxon>
        <taxon>Streptophyta</taxon>
        <taxon>Embryophyta</taxon>
        <taxon>Tracheophyta</taxon>
        <taxon>Spermatophyta</taxon>
        <taxon>Magnoliopsida</taxon>
        <taxon>eudicotyledons</taxon>
        <taxon>Gunneridae</taxon>
        <taxon>Pentapetalae</taxon>
        <taxon>rosids</taxon>
        <taxon>fabids</taxon>
        <taxon>Fabales</taxon>
        <taxon>Fabaceae</taxon>
        <taxon>Papilionoideae</taxon>
        <taxon>50 kb inversion clade</taxon>
        <taxon>NPAAA clade</taxon>
        <taxon>indigoferoid/millettioid clade</taxon>
        <taxon>Phaseoleae</taxon>
        <taxon>Flemingia</taxon>
    </lineage>
</organism>
<comment type="caution">
    <text evidence="2">The sequence shown here is derived from an EMBL/GenBank/DDBJ whole genome shotgun (WGS) entry which is preliminary data.</text>
</comment>
<sequence length="104" mass="11499">MVGCITFVLKLLLVKYRCGGEIYSPFVELLAEKIGLIGPSSGGLELDPELDAGGDNWLGEVPLCKMFPRLYRNSEHKVLSISEMGSWDEGSRWGDNGLFGNYNK</sequence>
<feature type="signal peptide" evidence="1">
    <location>
        <begin position="1"/>
        <end position="19"/>
    </location>
</feature>
<proteinExistence type="predicted"/>
<protein>
    <submittedName>
        <fullName evidence="2">Uncharacterized protein</fullName>
    </submittedName>
</protein>
<dbReference type="Proteomes" id="UP001603857">
    <property type="component" value="Unassembled WGS sequence"/>
</dbReference>
<accession>A0ABD1L0W8</accession>
<dbReference type="AlphaFoldDB" id="A0ABD1L0W8"/>